<accession>A0A0D9QI11</accession>
<keyword evidence="5 7" id="KW-0472">Membrane</keyword>
<keyword evidence="9" id="KW-1185">Reference proteome</keyword>
<dbReference type="PANTHER" id="PTHR10926:SF0">
    <property type="entry name" value="CDC50, ISOFORM A"/>
    <property type="match status" value="1"/>
</dbReference>
<keyword evidence="3 7" id="KW-0812">Transmembrane</keyword>
<dbReference type="AlphaFoldDB" id="A0A0D9QI11"/>
<dbReference type="Proteomes" id="UP000054561">
    <property type="component" value="Unassembled WGS sequence"/>
</dbReference>
<reference evidence="8 9" key="1">
    <citation type="submission" date="2014-03" db="EMBL/GenBank/DDBJ databases">
        <title>The Genome Sequence of Plasmodium fragile nilgiri.</title>
        <authorList>
            <consortium name="The Broad Institute Genomics Platform"/>
            <consortium name="The Broad Institute Genome Sequencing Center for Infectious Disease"/>
            <person name="Neafsey D."/>
            <person name="Duraisingh M."/>
            <person name="Young S.K."/>
            <person name="Zeng Q."/>
            <person name="Gargeya S."/>
            <person name="Abouelleil A."/>
            <person name="Alvarado L."/>
            <person name="Chapman S.B."/>
            <person name="Gainer-Dewar J."/>
            <person name="Goldberg J."/>
            <person name="Griggs A."/>
            <person name="Gujja S."/>
            <person name="Hansen M."/>
            <person name="Howarth C."/>
            <person name="Imamovic A."/>
            <person name="Larimer J."/>
            <person name="Pearson M."/>
            <person name="Poon T.W."/>
            <person name="Priest M."/>
            <person name="Roberts A."/>
            <person name="Saif S."/>
            <person name="Shea T."/>
            <person name="Sykes S."/>
            <person name="Wortman J."/>
            <person name="Nusbaum C."/>
            <person name="Birren B."/>
        </authorList>
    </citation>
    <scope>NUCLEOTIDE SEQUENCE [LARGE SCALE GENOMIC DNA]</scope>
    <source>
        <strain evidence="9">nilgiri</strain>
    </source>
</reference>
<dbReference type="Pfam" id="PF03381">
    <property type="entry name" value="CDC50"/>
    <property type="match status" value="1"/>
</dbReference>
<comment type="subcellular location">
    <subcellularLocation>
        <location evidence="1">Membrane</location>
        <topology evidence="1">Multi-pass membrane protein</topology>
    </subcellularLocation>
</comment>
<dbReference type="GO" id="GO:0005783">
    <property type="term" value="C:endoplasmic reticulum"/>
    <property type="evidence" value="ECO:0007669"/>
    <property type="project" value="TreeGrafter"/>
</dbReference>
<evidence type="ECO:0000256" key="3">
    <source>
        <dbReference type="ARBA" id="ARBA00022692"/>
    </source>
</evidence>
<keyword evidence="4 7" id="KW-1133">Transmembrane helix</keyword>
<feature type="region of interest" description="Disordered" evidence="6">
    <location>
        <begin position="461"/>
        <end position="490"/>
    </location>
</feature>
<dbReference type="GO" id="GO:0005794">
    <property type="term" value="C:Golgi apparatus"/>
    <property type="evidence" value="ECO:0007669"/>
    <property type="project" value="TreeGrafter"/>
</dbReference>
<dbReference type="OMA" id="FYVTHKK"/>
<evidence type="ECO:0000256" key="4">
    <source>
        <dbReference type="ARBA" id="ARBA00022989"/>
    </source>
</evidence>
<feature type="transmembrane region" description="Helical" evidence="7">
    <location>
        <begin position="394"/>
        <end position="416"/>
    </location>
</feature>
<dbReference type="InterPro" id="IPR005045">
    <property type="entry name" value="CDC50/LEM3_fam"/>
</dbReference>
<evidence type="ECO:0008006" key="10">
    <source>
        <dbReference type="Google" id="ProtNLM"/>
    </source>
</evidence>
<dbReference type="VEuPathDB" id="PlasmoDB:AK88_03671"/>
<dbReference type="PANTHER" id="PTHR10926">
    <property type="entry name" value="CELL CYCLE CONTROL PROTEIN 50"/>
    <property type="match status" value="1"/>
</dbReference>
<sequence length="509" mass="58543">MATPEEESEFHLISVNSRACEDILNSVKKRSRCEEINKKAVSFESRVLPKNSVGEEAEQDGTPGEDGTYAVKIPSLEKIKKNDSLFLRKKKSCIYNETKYNKFVEAFKQQELKKIKKFHHVYKWKVALVILLVLAICFTMIGIFIYYESSHVIEVNIEYDSGDTTKTFSVKHPMKQPVYVYYKISNFYSNFKNFLSDESQALVKDIRCKYIKTFEDIYRYRCVNNIQTLPEVNNDFGVTGLGTNSKTLRSNESCDVNSLSPEQRRRKIFPCGLVSASIFNDKIKLSLNRKIFIIDKFPILNYYDFFSYIKKHKKYASDYRVWINTFSPDYKNWFHPPMTSSFIKPYGVIFEDLQPGDSYKIEFTQNTWPAKHWKAKKSFQLVSLRAVGNSAYELAYSFFLLAIIYLIVIIVMLLLVKSGYYKLGKTFSYCKMSTVNNVTEQTFFRKKSSLKKMAEAAARAAAAEPTRPAKGGAGASQVEPDGKRKKGSSYERVPRAVGSCPQVCLCPLH</sequence>
<proteinExistence type="inferred from homology"/>
<dbReference type="GO" id="GO:0005886">
    <property type="term" value="C:plasma membrane"/>
    <property type="evidence" value="ECO:0007669"/>
    <property type="project" value="TreeGrafter"/>
</dbReference>
<dbReference type="GeneID" id="24268985"/>
<gene>
    <name evidence="8" type="ORF">AK88_03671</name>
</gene>
<organism evidence="8 9">
    <name type="scientific">Plasmodium fragile</name>
    <dbReference type="NCBI Taxonomy" id="5857"/>
    <lineage>
        <taxon>Eukaryota</taxon>
        <taxon>Sar</taxon>
        <taxon>Alveolata</taxon>
        <taxon>Apicomplexa</taxon>
        <taxon>Aconoidasida</taxon>
        <taxon>Haemosporida</taxon>
        <taxon>Plasmodiidae</taxon>
        <taxon>Plasmodium</taxon>
        <taxon>Plasmodium (Plasmodium)</taxon>
    </lineage>
</organism>
<evidence type="ECO:0000256" key="1">
    <source>
        <dbReference type="ARBA" id="ARBA00004141"/>
    </source>
</evidence>
<feature type="transmembrane region" description="Helical" evidence="7">
    <location>
        <begin position="126"/>
        <end position="147"/>
    </location>
</feature>
<evidence type="ECO:0000313" key="9">
    <source>
        <dbReference type="Proteomes" id="UP000054561"/>
    </source>
</evidence>
<dbReference type="OrthoDB" id="340608at2759"/>
<evidence type="ECO:0000256" key="7">
    <source>
        <dbReference type="SAM" id="Phobius"/>
    </source>
</evidence>
<protein>
    <recommendedName>
        <fullName evidence="10">LEM3/CDC50 family protein</fullName>
    </recommendedName>
</protein>
<evidence type="ECO:0000256" key="5">
    <source>
        <dbReference type="ARBA" id="ARBA00023136"/>
    </source>
</evidence>
<comment type="similarity">
    <text evidence="2">Belongs to the CDC50/LEM3 family.</text>
</comment>
<dbReference type="EMBL" id="KQ001688">
    <property type="protein sequence ID" value="KJP86664.1"/>
    <property type="molecule type" value="Genomic_DNA"/>
</dbReference>
<evidence type="ECO:0000256" key="6">
    <source>
        <dbReference type="SAM" id="MobiDB-lite"/>
    </source>
</evidence>
<name>A0A0D9QI11_PLAFR</name>
<dbReference type="RefSeq" id="XP_012336704.1">
    <property type="nucleotide sequence ID" value="XM_012481281.1"/>
</dbReference>
<evidence type="ECO:0000313" key="8">
    <source>
        <dbReference type="EMBL" id="KJP86664.1"/>
    </source>
</evidence>
<evidence type="ECO:0000256" key="2">
    <source>
        <dbReference type="ARBA" id="ARBA00009457"/>
    </source>
</evidence>